<dbReference type="OrthoDB" id="8447348at2"/>
<accession>A0A371BDG7</accession>
<sequence length="109" mass="12115">MSKNNNESWNTKYGKRRVREEKPTLAEAIEAARGFIEDIDQQAEFAASLMGLPIDQVRAEILKMAPPRKEPNKSVVFTGSAAAPRTIVVERKPSRRIIPAASRAALLNQ</sequence>
<dbReference type="RefSeq" id="WP_115517625.1">
    <property type="nucleotide sequence ID" value="NZ_QRGO01000001.1"/>
</dbReference>
<comment type="caution">
    <text evidence="1">The sequence shown here is derived from an EMBL/GenBank/DDBJ whole genome shotgun (WGS) entry which is preliminary data.</text>
</comment>
<organism evidence="1 2">
    <name type="scientific">Undibacter mobilis</name>
    <dbReference type="NCBI Taxonomy" id="2292256"/>
    <lineage>
        <taxon>Bacteria</taxon>
        <taxon>Pseudomonadati</taxon>
        <taxon>Pseudomonadota</taxon>
        <taxon>Alphaproteobacteria</taxon>
        <taxon>Hyphomicrobiales</taxon>
        <taxon>Nitrobacteraceae</taxon>
        <taxon>Undibacter</taxon>
    </lineage>
</organism>
<proteinExistence type="predicted"/>
<evidence type="ECO:0000313" key="2">
    <source>
        <dbReference type="Proteomes" id="UP000263993"/>
    </source>
</evidence>
<protein>
    <submittedName>
        <fullName evidence="1">Uncharacterized protein</fullName>
    </submittedName>
</protein>
<dbReference type="EMBL" id="QRGO01000001">
    <property type="protein sequence ID" value="RDV05600.1"/>
    <property type="molecule type" value="Genomic_DNA"/>
</dbReference>
<dbReference type="Proteomes" id="UP000263993">
    <property type="component" value="Unassembled WGS sequence"/>
</dbReference>
<gene>
    <name evidence="1" type="ORF">DXH78_14075</name>
</gene>
<dbReference type="AlphaFoldDB" id="A0A371BDG7"/>
<name>A0A371BDG7_9BRAD</name>
<keyword evidence="2" id="KW-1185">Reference proteome</keyword>
<reference evidence="2" key="1">
    <citation type="submission" date="2018-08" db="EMBL/GenBank/DDBJ databases">
        <authorList>
            <person name="Kim S.-J."/>
            <person name="Jung G.-Y."/>
        </authorList>
    </citation>
    <scope>NUCLEOTIDE SEQUENCE [LARGE SCALE GENOMIC DNA]</scope>
    <source>
        <strain evidence="2">GY_H</strain>
    </source>
</reference>
<evidence type="ECO:0000313" key="1">
    <source>
        <dbReference type="EMBL" id="RDV05600.1"/>
    </source>
</evidence>